<evidence type="ECO:0000259" key="2">
    <source>
        <dbReference type="Pfam" id="PF07929"/>
    </source>
</evidence>
<dbReference type="EMBL" id="FNRY01000001">
    <property type="protein sequence ID" value="SEB37753.1"/>
    <property type="molecule type" value="Genomic_DNA"/>
</dbReference>
<accession>A0A1H4IUR0</accession>
<evidence type="ECO:0000313" key="4">
    <source>
        <dbReference type="Proteomes" id="UP000199183"/>
    </source>
</evidence>
<dbReference type="Gene3D" id="3.10.290.30">
    <property type="entry name" value="MM3350-like"/>
    <property type="match status" value="1"/>
</dbReference>
<protein>
    <submittedName>
        <fullName evidence="3">PRiA4b ORF-3-like protein</fullName>
    </submittedName>
</protein>
<keyword evidence="4" id="KW-1185">Reference proteome</keyword>
<gene>
    <name evidence="3" type="ORF">SAMN04489806_0289</name>
</gene>
<feature type="region of interest" description="Disordered" evidence="1">
    <location>
        <begin position="152"/>
        <end position="186"/>
    </location>
</feature>
<reference evidence="3 4" key="1">
    <citation type="submission" date="2016-10" db="EMBL/GenBank/DDBJ databases">
        <authorList>
            <person name="de Groot N.N."/>
        </authorList>
    </citation>
    <scope>NUCLEOTIDE SEQUENCE [LARGE SCALE GENOMIC DNA]</scope>
    <source>
        <strain evidence="3 4">DSM 21799</strain>
    </source>
</reference>
<sequence length="186" mass="21274">MARTWLSVSVELIGGRGTYPWPWPGRYFAVGPSHTFAQLADAINDAFARWDKSHLSMFTLADGRDIMDVETGIEFASDPFGPLEVSLDIDTTTVARTVKPGDEFRFVFDLGDDWKHLCRVHEQKIDPMEELGIRPKAPLPYWGWGEIPDQYGRRWADDEGDGPVPRRPKTLHPIATHEWPTRQRRS</sequence>
<dbReference type="SUPFAM" id="SSF159941">
    <property type="entry name" value="MM3350-like"/>
    <property type="match status" value="1"/>
</dbReference>
<dbReference type="Proteomes" id="UP000199183">
    <property type="component" value="Unassembled WGS sequence"/>
</dbReference>
<dbReference type="OrthoDB" id="9816539at2"/>
<evidence type="ECO:0000313" key="3">
    <source>
        <dbReference type="EMBL" id="SEB37753.1"/>
    </source>
</evidence>
<dbReference type="InterPro" id="IPR012912">
    <property type="entry name" value="Plasmid_pRiA4b_Orf3-like"/>
</dbReference>
<dbReference type="Pfam" id="PF07929">
    <property type="entry name" value="PRiA4_ORF3"/>
    <property type="match status" value="1"/>
</dbReference>
<evidence type="ECO:0000256" key="1">
    <source>
        <dbReference type="SAM" id="MobiDB-lite"/>
    </source>
</evidence>
<feature type="domain" description="Plasmid pRiA4b Orf3-like" evidence="2">
    <location>
        <begin position="26"/>
        <end position="123"/>
    </location>
</feature>
<proteinExistence type="predicted"/>
<name>A0A1H4IUR0_9MICO</name>
<organism evidence="3 4">
    <name type="scientific">Paramicrobacterium humi</name>
    <dbReference type="NCBI Taxonomy" id="640635"/>
    <lineage>
        <taxon>Bacteria</taxon>
        <taxon>Bacillati</taxon>
        <taxon>Actinomycetota</taxon>
        <taxon>Actinomycetes</taxon>
        <taxon>Micrococcales</taxon>
        <taxon>Microbacteriaceae</taxon>
        <taxon>Paramicrobacterium</taxon>
    </lineage>
</organism>
<dbReference type="AlphaFoldDB" id="A0A1H4IUR0"/>
<dbReference type="InterPro" id="IPR024047">
    <property type="entry name" value="MM3350-like_sf"/>
</dbReference>